<reference evidence="2" key="1">
    <citation type="journal article" date="2023" name="Mol. Biol. Evol.">
        <title>Third-Generation Sequencing Reveals the Adaptive Role of the Epigenome in Three Deep-Sea Polychaetes.</title>
        <authorList>
            <person name="Perez M."/>
            <person name="Aroh O."/>
            <person name="Sun Y."/>
            <person name="Lan Y."/>
            <person name="Juniper S.K."/>
            <person name="Young C.R."/>
            <person name="Angers B."/>
            <person name="Qian P.Y."/>
        </authorList>
    </citation>
    <scope>NUCLEOTIDE SEQUENCE</scope>
    <source>
        <strain evidence="2">P08H-3</strain>
    </source>
</reference>
<comment type="caution">
    <text evidence="2">The sequence shown here is derived from an EMBL/GenBank/DDBJ whole genome shotgun (WGS) entry which is preliminary data.</text>
</comment>
<gene>
    <name evidence="2" type="ORF">LSH36_141g08075</name>
</gene>
<accession>A0AAD9JVI7</accession>
<dbReference type="SUPFAM" id="SSF110857">
    <property type="entry name" value="Gamma-glutamyl cyclotransferase-like"/>
    <property type="match status" value="1"/>
</dbReference>
<dbReference type="CDD" id="cd06661">
    <property type="entry name" value="GGCT_like"/>
    <property type="match status" value="1"/>
</dbReference>
<dbReference type="EMBL" id="JAODUP010000141">
    <property type="protein sequence ID" value="KAK2160062.1"/>
    <property type="molecule type" value="Genomic_DNA"/>
</dbReference>
<dbReference type="InterPro" id="IPR036568">
    <property type="entry name" value="GGCT-like_sf"/>
</dbReference>
<sequence length="99" mass="11854">MMTWMDDFEGHPEIYQRDKIRIVTADNSGKNIVECWVYFLKKFPPGLLNYTALRSFCTTEDREKYPTINRHQFRAKIIFEMLQKESEHHLGKKTVNTEP</sequence>
<evidence type="ECO:0000313" key="2">
    <source>
        <dbReference type="EMBL" id="KAK2160062.1"/>
    </source>
</evidence>
<dbReference type="Proteomes" id="UP001208570">
    <property type="component" value="Unassembled WGS sequence"/>
</dbReference>
<feature type="domain" description="Gamma-glutamylcyclotransferase AIG2-like" evidence="1">
    <location>
        <begin position="3"/>
        <end position="42"/>
    </location>
</feature>
<dbReference type="AlphaFoldDB" id="A0AAD9JVI7"/>
<proteinExistence type="predicted"/>
<dbReference type="InterPro" id="IPR009288">
    <property type="entry name" value="AIG2-like_dom"/>
</dbReference>
<evidence type="ECO:0000313" key="3">
    <source>
        <dbReference type="Proteomes" id="UP001208570"/>
    </source>
</evidence>
<dbReference type="Pfam" id="PF06094">
    <property type="entry name" value="GGACT"/>
    <property type="match status" value="1"/>
</dbReference>
<keyword evidence="3" id="KW-1185">Reference proteome</keyword>
<dbReference type="Gene3D" id="3.10.490.10">
    <property type="entry name" value="Gamma-glutamyl cyclotransferase-like"/>
    <property type="match status" value="1"/>
</dbReference>
<organism evidence="2 3">
    <name type="scientific">Paralvinella palmiformis</name>
    <dbReference type="NCBI Taxonomy" id="53620"/>
    <lineage>
        <taxon>Eukaryota</taxon>
        <taxon>Metazoa</taxon>
        <taxon>Spiralia</taxon>
        <taxon>Lophotrochozoa</taxon>
        <taxon>Annelida</taxon>
        <taxon>Polychaeta</taxon>
        <taxon>Sedentaria</taxon>
        <taxon>Canalipalpata</taxon>
        <taxon>Terebellida</taxon>
        <taxon>Terebelliformia</taxon>
        <taxon>Alvinellidae</taxon>
        <taxon>Paralvinella</taxon>
    </lineage>
</organism>
<evidence type="ECO:0000259" key="1">
    <source>
        <dbReference type="Pfam" id="PF06094"/>
    </source>
</evidence>
<name>A0AAD9JVI7_9ANNE</name>
<dbReference type="InterPro" id="IPR013024">
    <property type="entry name" value="GGCT-like"/>
</dbReference>
<protein>
    <recommendedName>
        <fullName evidence="1">Gamma-glutamylcyclotransferase AIG2-like domain-containing protein</fullName>
    </recommendedName>
</protein>